<protein>
    <submittedName>
        <fullName evidence="1">Uncharacterized protein</fullName>
    </submittedName>
</protein>
<proteinExistence type="predicted"/>
<dbReference type="Proteomes" id="UP000467840">
    <property type="component" value="Chromosome 8"/>
</dbReference>
<evidence type="ECO:0000313" key="2">
    <source>
        <dbReference type="Proteomes" id="UP000467840"/>
    </source>
</evidence>
<evidence type="ECO:0000313" key="1">
    <source>
        <dbReference type="EMBL" id="KAF2288955.1"/>
    </source>
</evidence>
<accession>A0A6A6KKX1</accession>
<organism evidence="1 2">
    <name type="scientific">Hevea brasiliensis</name>
    <name type="common">Para rubber tree</name>
    <name type="synonym">Siphonia brasiliensis</name>
    <dbReference type="NCBI Taxonomy" id="3981"/>
    <lineage>
        <taxon>Eukaryota</taxon>
        <taxon>Viridiplantae</taxon>
        <taxon>Streptophyta</taxon>
        <taxon>Embryophyta</taxon>
        <taxon>Tracheophyta</taxon>
        <taxon>Spermatophyta</taxon>
        <taxon>Magnoliopsida</taxon>
        <taxon>eudicotyledons</taxon>
        <taxon>Gunneridae</taxon>
        <taxon>Pentapetalae</taxon>
        <taxon>rosids</taxon>
        <taxon>fabids</taxon>
        <taxon>Malpighiales</taxon>
        <taxon>Euphorbiaceae</taxon>
        <taxon>Crotonoideae</taxon>
        <taxon>Micrandreae</taxon>
        <taxon>Hevea</taxon>
    </lineage>
</organism>
<dbReference type="EMBL" id="JAAGAX010000016">
    <property type="protein sequence ID" value="KAF2288955.1"/>
    <property type="molecule type" value="Genomic_DNA"/>
</dbReference>
<sequence length="296" mass="29780">MDLEPDSSFVGLSAVSGDKLAGVAIGGLLVEGKTIGASTGVAELEGILADASGVAAVAGPSVTGGLAIGAEVGVVTGVAAGVETDGGGVVGDKTGGDPLGDGGTTEVGDGRIAGEILGDCAGDFEGEEEGVEDGEVTGELAGEVVGDLAGALTGEVVGDSAGALAGEETGDLAESLQHIEWAFMESATIDKWKAGSVLAFAGVVEMKGSKRSEGGIYRAERQTWWFWSLVKGNVTVGMICDGYSGKVAVTWKDVTGLTSLLSDLSKNNYYLINFIFNYLLSLLNISSVNNELGGDF</sequence>
<dbReference type="AlphaFoldDB" id="A0A6A6KKX1"/>
<comment type="caution">
    <text evidence="1">The sequence shown here is derived from an EMBL/GenBank/DDBJ whole genome shotgun (WGS) entry which is preliminary data.</text>
</comment>
<name>A0A6A6KKX1_HEVBR</name>
<keyword evidence="2" id="KW-1185">Reference proteome</keyword>
<reference evidence="1 2" key="1">
    <citation type="journal article" date="2020" name="Mol. Plant">
        <title>The Chromosome-Based Rubber Tree Genome Provides New Insights into Spurge Genome Evolution and Rubber Biosynthesis.</title>
        <authorList>
            <person name="Liu J."/>
            <person name="Shi C."/>
            <person name="Shi C.C."/>
            <person name="Li W."/>
            <person name="Zhang Q.J."/>
            <person name="Zhang Y."/>
            <person name="Li K."/>
            <person name="Lu H.F."/>
            <person name="Shi C."/>
            <person name="Zhu S.T."/>
            <person name="Xiao Z.Y."/>
            <person name="Nan H."/>
            <person name="Yue Y."/>
            <person name="Zhu X.G."/>
            <person name="Wu Y."/>
            <person name="Hong X.N."/>
            <person name="Fan G.Y."/>
            <person name="Tong Y."/>
            <person name="Zhang D."/>
            <person name="Mao C.L."/>
            <person name="Liu Y.L."/>
            <person name="Hao S.J."/>
            <person name="Liu W.Q."/>
            <person name="Lv M.Q."/>
            <person name="Zhang H.B."/>
            <person name="Liu Y."/>
            <person name="Hu-Tang G.R."/>
            <person name="Wang J.P."/>
            <person name="Wang J.H."/>
            <person name="Sun Y.H."/>
            <person name="Ni S.B."/>
            <person name="Chen W.B."/>
            <person name="Zhang X.C."/>
            <person name="Jiao Y.N."/>
            <person name="Eichler E.E."/>
            <person name="Li G.H."/>
            <person name="Liu X."/>
            <person name="Gao L.Z."/>
        </authorList>
    </citation>
    <scope>NUCLEOTIDE SEQUENCE [LARGE SCALE GENOMIC DNA]</scope>
    <source>
        <strain evidence="2">cv. GT1</strain>
        <tissue evidence="1">Leaf</tissue>
    </source>
</reference>
<gene>
    <name evidence="1" type="ORF">GH714_023066</name>
</gene>